<name>A0AAF0TSU7_SOLVR</name>
<protein>
    <recommendedName>
        <fullName evidence="2">Nop domain-containing protein</fullName>
    </recommendedName>
</protein>
<dbReference type="InterPro" id="IPR002687">
    <property type="entry name" value="Nop_dom"/>
</dbReference>
<keyword evidence="1" id="KW-0732">Signal</keyword>
<gene>
    <name evidence="3" type="ORF">MTR67_024606</name>
</gene>
<dbReference type="EMBL" id="CP133616">
    <property type="protein sequence ID" value="WMV31221.1"/>
    <property type="molecule type" value="Genomic_DNA"/>
</dbReference>
<dbReference type="Proteomes" id="UP001234989">
    <property type="component" value="Chromosome 5"/>
</dbReference>
<dbReference type="InterPro" id="IPR042239">
    <property type="entry name" value="Nop_C"/>
</dbReference>
<dbReference type="PANTHER" id="PTHR13904">
    <property type="entry name" value="PRE-MRNA SPLICING FACTOR PRP31"/>
    <property type="match status" value="1"/>
</dbReference>
<dbReference type="AlphaFoldDB" id="A0AAF0TSU7"/>
<evidence type="ECO:0000313" key="3">
    <source>
        <dbReference type="EMBL" id="WMV31221.1"/>
    </source>
</evidence>
<evidence type="ECO:0000256" key="1">
    <source>
        <dbReference type="SAM" id="SignalP"/>
    </source>
</evidence>
<keyword evidence="4" id="KW-1185">Reference proteome</keyword>
<sequence>MGYFAPNLSAVVGSVVAMQLICAAGDLSSLAKMPCDDVELLGANMNRKEMVVFVNDMIFGIPGKPSPRYGMLTSSSAFALEQRIKLSNSAKAAC</sequence>
<dbReference type="Gene3D" id="1.10.246.90">
    <property type="entry name" value="Nop domain"/>
    <property type="match status" value="1"/>
</dbReference>
<dbReference type="GO" id="GO:0000244">
    <property type="term" value="P:spliceosomal tri-snRNP complex assembly"/>
    <property type="evidence" value="ECO:0007669"/>
    <property type="project" value="InterPro"/>
</dbReference>
<accession>A0AAF0TSU7</accession>
<evidence type="ECO:0000313" key="4">
    <source>
        <dbReference type="Proteomes" id="UP001234989"/>
    </source>
</evidence>
<proteinExistence type="predicted"/>
<dbReference type="GO" id="GO:0005687">
    <property type="term" value="C:U4 snRNP"/>
    <property type="evidence" value="ECO:0007669"/>
    <property type="project" value="TreeGrafter"/>
</dbReference>
<organism evidence="3 4">
    <name type="scientific">Solanum verrucosum</name>
    <dbReference type="NCBI Taxonomy" id="315347"/>
    <lineage>
        <taxon>Eukaryota</taxon>
        <taxon>Viridiplantae</taxon>
        <taxon>Streptophyta</taxon>
        <taxon>Embryophyta</taxon>
        <taxon>Tracheophyta</taxon>
        <taxon>Spermatophyta</taxon>
        <taxon>Magnoliopsida</taxon>
        <taxon>eudicotyledons</taxon>
        <taxon>Gunneridae</taxon>
        <taxon>Pentapetalae</taxon>
        <taxon>asterids</taxon>
        <taxon>lamiids</taxon>
        <taxon>Solanales</taxon>
        <taxon>Solanaceae</taxon>
        <taxon>Solanoideae</taxon>
        <taxon>Solaneae</taxon>
        <taxon>Solanum</taxon>
    </lineage>
</organism>
<feature type="chain" id="PRO_5041958349" description="Nop domain-containing protein" evidence="1">
    <location>
        <begin position="18"/>
        <end position="94"/>
    </location>
</feature>
<feature type="domain" description="Nop" evidence="2">
    <location>
        <begin position="4"/>
        <end position="94"/>
    </location>
</feature>
<dbReference type="InterPro" id="IPR036070">
    <property type="entry name" value="Nop_dom_sf"/>
</dbReference>
<evidence type="ECO:0000259" key="2">
    <source>
        <dbReference type="PROSITE" id="PS51358"/>
    </source>
</evidence>
<dbReference type="GO" id="GO:0046540">
    <property type="term" value="C:U4/U6 x U5 tri-snRNP complex"/>
    <property type="evidence" value="ECO:0007669"/>
    <property type="project" value="InterPro"/>
</dbReference>
<reference evidence="3" key="1">
    <citation type="submission" date="2023-08" db="EMBL/GenBank/DDBJ databases">
        <title>A de novo genome assembly of Solanum verrucosum Schlechtendal, a Mexican diploid species geographically isolated from the other diploid A-genome species in potato relatives.</title>
        <authorList>
            <person name="Hosaka K."/>
        </authorList>
    </citation>
    <scope>NUCLEOTIDE SEQUENCE</scope>
    <source>
        <tissue evidence="3">Young leaves</tissue>
    </source>
</reference>
<dbReference type="PANTHER" id="PTHR13904:SF0">
    <property type="entry name" value="U4_U6 SMALL NUCLEAR RIBONUCLEOPROTEIN PRP31"/>
    <property type="match status" value="1"/>
</dbReference>
<feature type="signal peptide" evidence="1">
    <location>
        <begin position="1"/>
        <end position="17"/>
    </location>
</feature>
<dbReference type="Pfam" id="PF01798">
    <property type="entry name" value="Nop"/>
    <property type="match status" value="1"/>
</dbReference>
<dbReference type="PROSITE" id="PS51358">
    <property type="entry name" value="NOP"/>
    <property type="match status" value="1"/>
</dbReference>
<dbReference type="InterPro" id="IPR027105">
    <property type="entry name" value="Prp31"/>
</dbReference>
<dbReference type="GO" id="GO:0071011">
    <property type="term" value="C:precatalytic spliceosome"/>
    <property type="evidence" value="ECO:0007669"/>
    <property type="project" value="TreeGrafter"/>
</dbReference>
<dbReference type="SUPFAM" id="SSF89124">
    <property type="entry name" value="Nop domain"/>
    <property type="match status" value="1"/>
</dbReference>